<proteinExistence type="predicted"/>
<dbReference type="OrthoDB" id="9794094at2"/>
<evidence type="ECO:0000256" key="1">
    <source>
        <dbReference type="ARBA" id="ARBA00023122"/>
    </source>
</evidence>
<dbReference type="PATRIC" id="fig|1129794.4.peg.2882"/>
<dbReference type="AlphaFoldDB" id="K7A6D6"/>
<keyword evidence="1 2" id="KW-0129">CBS domain</keyword>
<sequence>MNVGEICSRNFIYVLHQDSVLDVARIMREQHVGSVVVVDNNNGEMRPQGLITDRDLVLEVLAAKIDPAVLKAEDILTSELICVTETHDVEEALKYLRYYGVRRAPVVNVNGVLVGVFCIEDSLAILSEEFSEQVKLLCNELINENTESKIML</sequence>
<evidence type="ECO:0000313" key="5">
    <source>
        <dbReference type="Proteomes" id="UP000011864"/>
    </source>
</evidence>
<evidence type="ECO:0000259" key="3">
    <source>
        <dbReference type="PROSITE" id="PS51371"/>
    </source>
</evidence>
<dbReference type="eggNOG" id="COG0517">
    <property type="taxonomic scope" value="Bacteria"/>
</dbReference>
<dbReference type="STRING" id="1129794.C427_2897"/>
<feature type="domain" description="CBS" evidence="3">
    <location>
        <begin position="7"/>
        <end position="67"/>
    </location>
</feature>
<reference evidence="4 5" key="1">
    <citation type="journal article" date="2013" name="Genome Announc.">
        <title>Complete Genome Sequence of Glaciecola psychrophila Strain 170T.</title>
        <authorList>
            <person name="Yin J."/>
            <person name="Chen J."/>
            <person name="Liu G."/>
            <person name="Yu Y."/>
            <person name="Song L."/>
            <person name="Wang X."/>
            <person name="Qu X."/>
        </authorList>
    </citation>
    <scope>NUCLEOTIDE SEQUENCE [LARGE SCALE GENOMIC DNA]</scope>
    <source>
        <strain evidence="4 5">170</strain>
    </source>
</reference>
<organism evidence="4 5">
    <name type="scientific">Paraglaciecola psychrophila 170</name>
    <dbReference type="NCBI Taxonomy" id="1129794"/>
    <lineage>
        <taxon>Bacteria</taxon>
        <taxon>Pseudomonadati</taxon>
        <taxon>Pseudomonadota</taxon>
        <taxon>Gammaproteobacteria</taxon>
        <taxon>Alteromonadales</taxon>
        <taxon>Alteromonadaceae</taxon>
        <taxon>Paraglaciecola</taxon>
    </lineage>
</organism>
<dbReference type="SUPFAM" id="SSF54631">
    <property type="entry name" value="CBS-domain pair"/>
    <property type="match status" value="1"/>
</dbReference>
<evidence type="ECO:0000313" key="4">
    <source>
        <dbReference type="EMBL" id="AGH45006.1"/>
    </source>
</evidence>
<dbReference type="Pfam" id="PF00571">
    <property type="entry name" value="CBS"/>
    <property type="match status" value="2"/>
</dbReference>
<dbReference type="PROSITE" id="PS51371">
    <property type="entry name" value="CBS"/>
    <property type="match status" value="2"/>
</dbReference>
<protein>
    <recommendedName>
        <fullName evidence="3">CBS domain-containing protein</fullName>
    </recommendedName>
</protein>
<gene>
    <name evidence="4" type="ORF">C427_2897</name>
</gene>
<dbReference type="PANTHER" id="PTHR43080">
    <property type="entry name" value="CBS DOMAIN-CONTAINING PROTEIN CBSX3, MITOCHONDRIAL"/>
    <property type="match status" value="1"/>
</dbReference>
<dbReference type="HOGENOM" id="CLU_040681_12_0_6"/>
<dbReference type="InterPro" id="IPR000644">
    <property type="entry name" value="CBS_dom"/>
</dbReference>
<feature type="domain" description="CBS" evidence="3">
    <location>
        <begin position="76"/>
        <end position="132"/>
    </location>
</feature>
<dbReference type="Proteomes" id="UP000011864">
    <property type="component" value="Chromosome"/>
</dbReference>
<dbReference type="InterPro" id="IPR051257">
    <property type="entry name" value="Diverse_CBS-Domain"/>
</dbReference>
<dbReference type="KEGG" id="gps:C427_2897"/>
<accession>K7A6D6</accession>
<dbReference type="RefSeq" id="WP_007635607.1">
    <property type="nucleotide sequence ID" value="NC_020514.1"/>
</dbReference>
<evidence type="ECO:0000256" key="2">
    <source>
        <dbReference type="PROSITE-ProRule" id="PRU00703"/>
    </source>
</evidence>
<dbReference type="Gene3D" id="3.10.580.10">
    <property type="entry name" value="CBS-domain"/>
    <property type="match status" value="1"/>
</dbReference>
<dbReference type="SMART" id="SM00116">
    <property type="entry name" value="CBS"/>
    <property type="match status" value="2"/>
</dbReference>
<dbReference type="PANTHER" id="PTHR43080:SF2">
    <property type="entry name" value="CBS DOMAIN-CONTAINING PROTEIN"/>
    <property type="match status" value="1"/>
</dbReference>
<keyword evidence="5" id="KW-1185">Reference proteome</keyword>
<dbReference type="InterPro" id="IPR046342">
    <property type="entry name" value="CBS_dom_sf"/>
</dbReference>
<dbReference type="EMBL" id="CP003837">
    <property type="protein sequence ID" value="AGH45006.1"/>
    <property type="molecule type" value="Genomic_DNA"/>
</dbReference>
<name>K7A6D6_9ALTE</name>